<evidence type="ECO:0000256" key="1">
    <source>
        <dbReference type="ARBA" id="ARBA00004651"/>
    </source>
</evidence>
<keyword evidence="11" id="KW-1185">Reference proteome</keyword>
<evidence type="ECO:0000256" key="4">
    <source>
        <dbReference type="ARBA" id="ARBA00022475"/>
    </source>
</evidence>
<keyword evidence="6 9" id="KW-1133">Transmembrane helix</keyword>
<reference evidence="11" key="1">
    <citation type="submission" date="2016-04" db="EMBL/GenBank/DDBJ databases">
        <authorList>
            <person name="Strepis N."/>
        </authorList>
    </citation>
    <scope>NUCLEOTIDE SEQUENCE [LARGE SCALE GENOMIC DNA]</scope>
</reference>
<evidence type="ECO:0000313" key="11">
    <source>
        <dbReference type="Proteomes" id="UP000195985"/>
    </source>
</evidence>
<organism evidence="10 11">
    <name type="scientific">Trichococcus pasteurii</name>
    <dbReference type="NCBI Taxonomy" id="43064"/>
    <lineage>
        <taxon>Bacteria</taxon>
        <taxon>Bacillati</taxon>
        <taxon>Bacillota</taxon>
        <taxon>Bacilli</taxon>
        <taxon>Lactobacillales</taxon>
        <taxon>Carnobacteriaceae</taxon>
        <taxon>Trichococcus</taxon>
    </lineage>
</organism>
<evidence type="ECO:0000256" key="5">
    <source>
        <dbReference type="ARBA" id="ARBA00022692"/>
    </source>
</evidence>
<evidence type="ECO:0000256" key="7">
    <source>
        <dbReference type="ARBA" id="ARBA00023136"/>
    </source>
</evidence>
<protein>
    <recommendedName>
        <fullName evidence="8">Biotin transporter</fullName>
    </recommendedName>
</protein>
<keyword evidence="5 9" id="KW-0812">Transmembrane</keyword>
<feature type="transmembrane region" description="Helical" evidence="9">
    <location>
        <begin position="150"/>
        <end position="168"/>
    </location>
</feature>
<feature type="transmembrane region" description="Helical" evidence="9">
    <location>
        <begin position="12"/>
        <end position="31"/>
    </location>
</feature>
<evidence type="ECO:0000256" key="6">
    <source>
        <dbReference type="ARBA" id="ARBA00022989"/>
    </source>
</evidence>
<evidence type="ECO:0000256" key="9">
    <source>
        <dbReference type="SAM" id="Phobius"/>
    </source>
</evidence>
<dbReference type="Gene3D" id="1.10.1760.20">
    <property type="match status" value="1"/>
</dbReference>
<proteinExistence type="inferred from homology"/>
<accession>A0A1W1IFQ9</accession>
<feature type="transmembrane region" description="Helical" evidence="9">
    <location>
        <begin position="114"/>
        <end position="138"/>
    </location>
</feature>
<comment type="similarity">
    <text evidence="2 8">Belongs to the BioY family.</text>
</comment>
<keyword evidence="4 8" id="KW-1003">Cell membrane</keyword>
<evidence type="ECO:0000256" key="2">
    <source>
        <dbReference type="ARBA" id="ARBA00010692"/>
    </source>
</evidence>
<keyword evidence="7 8" id="KW-0472">Membrane</keyword>
<gene>
    <name evidence="10" type="ORF">TPAS_1534</name>
</gene>
<evidence type="ECO:0000256" key="3">
    <source>
        <dbReference type="ARBA" id="ARBA00022448"/>
    </source>
</evidence>
<dbReference type="PANTHER" id="PTHR34295:SF4">
    <property type="entry name" value="BIOTIN TRANSPORTER BIOY-RELATED"/>
    <property type="match status" value="1"/>
</dbReference>
<keyword evidence="3 8" id="KW-0813">Transport</keyword>
<sequence length="182" mass="19580">MKTKVLTRVTMMVALMIVSGVLTIPLPGLPVPIVLQNMMMMLAGGLLGKKYGPLAVSVFLLMVAVGFPVLSGGRGGIAIFASASGGFLLGYVLAPLVIGYLLEKNWEKLTFPKAVLIFILGGTLLIDFCGSFSMAYYMGNSWLNGLKMTLAFVPLDTVKAILAAWITLRLKKRYSLISFKLA</sequence>
<dbReference type="GO" id="GO:0015225">
    <property type="term" value="F:biotin transmembrane transporter activity"/>
    <property type="evidence" value="ECO:0007669"/>
    <property type="project" value="UniProtKB-UniRule"/>
</dbReference>
<dbReference type="PANTHER" id="PTHR34295">
    <property type="entry name" value="BIOTIN TRANSPORTER BIOY"/>
    <property type="match status" value="1"/>
</dbReference>
<dbReference type="GO" id="GO:0005886">
    <property type="term" value="C:plasma membrane"/>
    <property type="evidence" value="ECO:0007669"/>
    <property type="project" value="UniProtKB-SubCell"/>
</dbReference>
<dbReference type="EMBL" id="FWEY01000003">
    <property type="protein sequence ID" value="SLM51854.1"/>
    <property type="molecule type" value="Genomic_DNA"/>
</dbReference>
<comment type="subcellular location">
    <subcellularLocation>
        <location evidence="1 8">Cell membrane</location>
        <topology evidence="1 8">Multi-pass membrane protein</topology>
    </subcellularLocation>
</comment>
<name>A0A1W1IFQ9_9LACT</name>
<dbReference type="AlphaFoldDB" id="A0A1W1IFQ9"/>
<dbReference type="Pfam" id="PF02632">
    <property type="entry name" value="BioY"/>
    <property type="match status" value="1"/>
</dbReference>
<dbReference type="PIRSF" id="PIRSF016661">
    <property type="entry name" value="BioY"/>
    <property type="match status" value="1"/>
</dbReference>
<feature type="transmembrane region" description="Helical" evidence="9">
    <location>
        <begin position="77"/>
        <end position="102"/>
    </location>
</feature>
<dbReference type="Proteomes" id="UP000195985">
    <property type="component" value="Unassembled WGS sequence"/>
</dbReference>
<dbReference type="RefSeq" id="WP_086942657.1">
    <property type="nucleotide sequence ID" value="NZ_FONM01000006.1"/>
</dbReference>
<feature type="transmembrane region" description="Helical" evidence="9">
    <location>
        <begin position="51"/>
        <end position="71"/>
    </location>
</feature>
<evidence type="ECO:0000313" key="10">
    <source>
        <dbReference type="EMBL" id="SLM51854.1"/>
    </source>
</evidence>
<evidence type="ECO:0000256" key="8">
    <source>
        <dbReference type="PIRNR" id="PIRNR016661"/>
    </source>
</evidence>
<dbReference type="InterPro" id="IPR003784">
    <property type="entry name" value="BioY"/>
</dbReference>
<dbReference type="STRING" id="43064.SAMN04488086_10666"/>
<dbReference type="OrthoDB" id="9803495at2"/>